<dbReference type="PROSITE" id="PS50043">
    <property type="entry name" value="HTH_LUXR_2"/>
    <property type="match status" value="1"/>
</dbReference>
<evidence type="ECO:0000259" key="4">
    <source>
        <dbReference type="PROSITE" id="PS50043"/>
    </source>
</evidence>
<dbReference type="InterPro" id="IPR016032">
    <property type="entry name" value="Sig_transdc_resp-reg_C-effctor"/>
</dbReference>
<organism evidence="5 6">
    <name type="scientific">Streptomyces gamaensis</name>
    <dbReference type="NCBI Taxonomy" id="1763542"/>
    <lineage>
        <taxon>Bacteria</taxon>
        <taxon>Bacillati</taxon>
        <taxon>Actinomycetota</taxon>
        <taxon>Actinomycetes</taxon>
        <taxon>Kitasatosporales</taxon>
        <taxon>Streptomycetaceae</taxon>
        <taxon>Streptomyces</taxon>
    </lineage>
</organism>
<dbReference type="Pfam" id="PF00196">
    <property type="entry name" value="GerE"/>
    <property type="match status" value="1"/>
</dbReference>
<protein>
    <submittedName>
        <fullName evidence="5">Response regulator transcription factor</fullName>
    </submittedName>
</protein>
<evidence type="ECO:0000256" key="3">
    <source>
        <dbReference type="ARBA" id="ARBA00023163"/>
    </source>
</evidence>
<gene>
    <name evidence="5" type="ORF">ACFP1Z_14975</name>
</gene>
<accession>A0ABW0Z357</accession>
<dbReference type="PANTHER" id="PTHR44688">
    <property type="entry name" value="DNA-BINDING TRANSCRIPTIONAL ACTIVATOR DEVR_DOSR"/>
    <property type="match status" value="1"/>
</dbReference>
<dbReference type="SMART" id="SM00421">
    <property type="entry name" value="HTH_LUXR"/>
    <property type="match status" value="1"/>
</dbReference>
<dbReference type="EMBL" id="JBHSPB010000008">
    <property type="protein sequence ID" value="MFC5721473.1"/>
    <property type="molecule type" value="Genomic_DNA"/>
</dbReference>
<evidence type="ECO:0000256" key="2">
    <source>
        <dbReference type="ARBA" id="ARBA00023125"/>
    </source>
</evidence>
<dbReference type="PANTHER" id="PTHR44688:SF16">
    <property type="entry name" value="DNA-BINDING TRANSCRIPTIONAL ACTIVATOR DEVR_DOSR"/>
    <property type="match status" value="1"/>
</dbReference>
<comment type="caution">
    <text evidence="5">The sequence shown here is derived from an EMBL/GenBank/DDBJ whole genome shotgun (WGS) entry which is preliminary data.</text>
</comment>
<keyword evidence="1" id="KW-0805">Transcription regulation</keyword>
<keyword evidence="3" id="KW-0804">Transcription</keyword>
<evidence type="ECO:0000256" key="1">
    <source>
        <dbReference type="ARBA" id="ARBA00023015"/>
    </source>
</evidence>
<keyword evidence="6" id="KW-1185">Reference proteome</keyword>
<dbReference type="CDD" id="cd06170">
    <property type="entry name" value="LuxR_C_like"/>
    <property type="match status" value="1"/>
</dbReference>
<keyword evidence="2" id="KW-0238">DNA-binding</keyword>
<dbReference type="PRINTS" id="PR00038">
    <property type="entry name" value="HTHLUXR"/>
</dbReference>
<feature type="domain" description="HTH luxR-type" evidence="4">
    <location>
        <begin position="169"/>
        <end position="234"/>
    </location>
</feature>
<evidence type="ECO:0000313" key="5">
    <source>
        <dbReference type="EMBL" id="MFC5721473.1"/>
    </source>
</evidence>
<name>A0ABW0Z357_9ACTN</name>
<sequence length="237" mass="25616">MSVRMLEAGDVCVPGVREPAGGLGCRGLSVFWLAEDAVAHHGLPPLLEKVPGVRRAVVRQSLAESVGLLASGDFDIAVVPLGLCSDGFVRAARAGAHTKLLVALREEEVKCVRHFPHSLSVDGYLLRQDIGVPKLSEIFRQMLLGELPMPPVLARELMGGARREELPGEARGAARVTDREREVLDFLTQGLSNHQIARAMGISVHGVKRHVSNLLVKFDCTNRTEVVLVALRQGMAS</sequence>
<dbReference type="SUPFAM" id="SSF46894">
    <property type="entry name" value="C-terminal effector domain of the bipartite response regulators"/>
    <property type="match status" value="1"/>
</dbReference>
<dbReference type="Proteomes" id="UP001596083">
    <property type="component" value="Unassembled WGS sequence"/>
</dbReference>
<dbReference type="RefSeq" id="WP_390316764.1">
    <property type="nucleotide sequence ID" value="NZ_JBHSPB010000008.1"/>
</dbReference>
<dbReference type="InterPro" id="IPR000792">
    <property type="entry name" value="Tscrpt_reg_LuxR_C"/>
</dbReference>
<evidence type="ECO:0000313" key="6">
    <source>
        <dbReference type="Proteomes" id="UP001596083"/>
    </source>
</evidence>
<dbReference type="Gene3D" id="3.40.50.2300">
    <property type="match status" value="1"/>
</dbReference>
<reference evidence="6" key="1">
    <citation type="journal article" date="2019" name="Int. J. Syst. Evol. Microbiol.">
        <title>The Global Catalogue of Microorganisms (GCM) 10K type strain sequencing project: providing services to taxonomists for standard genome sequencing and annotation.</title>
        <authorList>
            <consortium name="The Broad Institute Genomics Platform"/>
            <consortium name="The Broad Institute Genome Sequencing Center for Infectious Disease"/>
            <person name="Wu L."/>
            <person name="Ma J."/>
        </authorList>
    </citation>
    <scope>NUCLEOTIDE SEQUENCE [LARGE SCALE GENOMIC DNA]</scope>
    <source>
        <strain evidence="6">CGMCC 4.7304</strain>
    </source>
</reference>
<proteinExistence type="predicted"/>